<accession>A0A366EJ85</accession>
<gene>
    <name evidence="1" type="ORF">DES48_101222</name>
</gene>
<dbReference type="RefSeq" id="WP_113866148.1">
    <property type="nucleotide sequence ID" value="NZ_BAABQN010000001.1"/>
</dbReference>
<comment type="caution">
    <text evidence="1">The sequence shown here is derived from an EMBL/GenBank/DDBJ whole genome shotgun (WGS) entry which is preliminary data.</text>
</comment>
<dbReference type="InterPro" id="IPR025914">
    <property type="entry name" value="SpoVAE"/>
</dbReference>
<reference evidence="1 2" key="1">
    <citation type="submission" date="2018-06" db="EMBL/GenBank/DDBJ databases">
        <title>Genomic Encyclopedia of Type Strains, Phase IV (KMG-IV): sequencing the most valuable type-strain genomes for metagenomic binning, comparative biology and taxonomic classification.</title>
        <authorList>
            <person name="Goeker M."/>
        </authorList>
    </citation>
    <scope>NUCLEOTIDE SEQUENCE [LARGE SCALE GENOMIC DNA]</scope>
    <source>
        <strain evidence="1 2">DSM 15140</strain>
    </source>
</reference>
<name>A0A366EJ85_9BACI</name>
<dbReference type="STRING" id="200904.GCA_900168775_02095"/>
<evidence type="ECO:0000313" key="1">
    <source>
        <dbReference type="EMBL" id="RBP01485.1"/>
    </source>
</evidence>
<dbReference type="Pfam" id="PF14097">
    <property type="entry name" value="SpoVAE"/>
    <property type="match status" value="1"/>
</dbReference>
<dbReference type="AlphaFoldDB" id="A0A366EJ85"/>
<organism evidence="1 2">
    <name type="scientific">Paraliobacillus ryukyuensis</name>
    <dbReference type="NCBI Taxonomy" id="200904"/>
    <lineage>
        <taxon>Bacteria</taxon>
        <taxon>Bacillati</taxon>
        <taxon>Bacillota</taxon>
        <taxon>Bacilli</taxon>
        <taxon>Bacillales</taxon>
        <taxon>Bacillaceae</taxon>
        <taxon>Paraliobacillus</taxon>
    </lineage>
</organism>
<keyword evidence="2" id="KW-1185">Reference proteome</keyword>
<dbReference type="OrthoDB" id="1679631at2"/>
<dbReference type="EMBL" id="QNRI01000001">
    <property type="protein sequence ID" value="RBP01485.1"/>
    <property type="molecule type" value="Genomic_DNA"/>
</dbReference>
<proteinExistence type="predicted"/>
<evidence type="ECO:0000313" key="2">
    <source>
        <dbReference type="Proteomes" id="UP000252254"/>
    </source>
</evidence>
<protein>
    <submittedName>
        <fullName evidence="1">Stage V sporulation protein AE</fullName>
    </submittedName>
</protein>
<sequence>MNAKEIIIITDGDHFARKAMDVISQQIGGVALTALADNPSKIDANTIIKTIQHIDAELIYVLIDDAGFSGIGSGEHILKTLAHEPSITIIGAVAVAAHTKNKEWTRISFAIDQDGNITSKGVNKEGIPIYDDKRINGDTVYLLDQLSIPTVVGIGDIGKMQGRDDVSKGCPITRKAIEMILER</sequence>
<dbReference type="Proteomes" id="UP000252254">
    <property type="component" value="Unassembled WGS sequence"/>
</dbReference>